<reference evidence="2 3" key="1">
    <citation type="submission" date="2007-05" db="EMBL/GenBank/DDBJ databases">
        <title>Complete sequence of Thermosipho melanesiensis BI429.</title>
        <authorList>
            <consortium name="US DOE Joint Genome Institute"/>
            <person name="Copeland A."/>
            <person name="Lucas S."/>
            <person name="Lapidus A."/>
            <person name="Barry K."/>
            <person name="Glavina del Rio T."/>
            <person name="Dalin E."/>
            <person name="Tice H."/>
            <person name="Pitluck S."/>
            <person name="Chertkov O."/>
            <person name="Brettin T."/>
            <person name="Bruce D."/>
            <person name="Detter J.C."/>
            <person name="Han C."/>
            <person name="Schmutz J."/>
            <person name="Larimer F."/>
            <person name="Land M."/>
            <person name="Hauser L."/>
            <person name="Kyrpides N."/>
            <person name="Mikhailova N."/>
            <person name="Nelson K."/>
            <person name="Gogarten J.P."/>
            <person name="Noll K."/>
            <person name="Richardson P."/>
        </authorList>
    </citation>
    <scope>NUCLEOTIDE SEQUENCE [LARGE SCALE GENOMIC DNA]</scope>
    <source>
        <strain evidence="3">DSM 12029 / CIP 104789 / BI429</strain>
    </source>
</reference>
<dbReference type="AlphaFoldDB" id="A6LNG9"/>
<dbReference type="RefSeq" id="WP_012057829.1">
    <property type="nucleotide sequence ID" value="NC_009616.1"/>
</dbReference>
<keyword evidence="1" id="KW-0472">Membrane</keyword>
<dbReference type="STRING" id="391009.Tmel_1626"/>
<gene>
    <name evidence="2" type="ordered locus">Tmel_1626</name>
</gene>
<dbReference type="HOGENOM" id="CLU_902939_0_0_0"/>
<evidence type="ECO:0008006" key="4">
    <source>
        <dbReference type="Google" id="ProtNLM"/>
    </source>
</evidence>
<evidence type="ECO:0000313" key="2">
    <source>
        <dbReference type="EMBL" id="ABR31470.1"/>
    </source>
</evidence>
<dbReference type="Gene3D" id="3.40.50.2300">
    <property type="match status" value="2"/>
</dbReference>
<evidence type="ECO:0000256" key="1">
    <source>
        <dbReference type="SAM" id="Phobius"/>
    </source>
</evidence>
<proteinExistence type="predicted"/>
<dbReference type="CDD" id="cd06268">
    <property type="entry name" value="PBP1_ABC_transporter_LIVBP-like"/>
    <property type="match status" value="1"/>
</dbReference>
<feature type="transmembrane region" description="Helical" evidence="1">
    <location>
        <begin position="7"/>
        <end position="27"/>
    </location>
</feature>
<sequence>MLKKINFWGWFSILSVLLVIQFLYWYVYRSNVYAFFYSLKNSSHNVVNEYNGNLKLYSLNEDAIRVETIKNVKARGINIIVGPNFSSTGAKIFQFLEKYDLVSFSPSITSTKLLKQTNRIISMVPTNEYQIKSIMEFLKEKNVQKVLLVLDPFNKEYANEFLMILDVFEGKYKYFYTVTNFSENLDDYDAIVLTLAPKYASDFLWYFAKYYKGIILGTDSVFDEILNTLPTLSNFYIVNFGFKSYDWSNEAILKIFDILSKHKFISTNQFINFLLGHDIYDGISLTKDGVINKGIKIVNFEEFRKENR</sequence>
<name>A6LNG9_THEM4</name>
<dbReference type="Proteomes" id="UP000001110">
    <property type="component" value="Chromosome"/>
</dbReference>
<dbReference type="KEGG" id="tme:Tmel_1626"/>
<dbReference type="EMBL" id="CP000716">
    <property type="protein sequence ID" value="ABR31470.1"/>
    <property type="molecule type" value="Genomic_DNA"/>
</dbReference>
<dbReference type="eggNOG" id="COG0683">
    <property type="taxonomic scope" value="Bacteria"/>
</dbReference>
<dbReference type="SUPFAM" id="SSF53822">
    <property type="entry name" value="Periplasmic binding protein-like I"/>
    <property type="match status" value="1"/>
</dbReference>
<keyword evidence="1" id="KW-1133">Transmembrane helix</keyword>
<keyword evidence="1" id="KW-0812">Transmembrane</keyword>
<reference evidence="2 3" key="2">
    <citation type="journal article" date="2009" name="Proc. Natl. Acad. Sci. U.S.A.">
        <title>On the chimeric nature, thermophilic origin, and phylogenetic placement of the Thermotogales.</title>
        <authorList>
            <person name="Zhaxybayeva O."/>
            <person name="Swithers K.S."/>
            <person name="Lapierre P."/>
            <person name="Fournier G.P."/>
            <person name="Bickhart D.M."/>
            <person name="DeBoy R.T."/>
            <person name="Nelson K.E."/>
            <person name="Nesbo C.L."/>
            <person name="Doolittle W.F."/>
            <person name="Gogarten J.P."/>
            <person name="Noll K.M."/>
        </authorList>
    </citation>
    <scope>NUCLEOTIDE SEQUENCE [LARGE SCALE GENOMIC DNA]</scope>
    <source>
        <strain evidence="3">DSM 12029 / CIP 104789 / BI429</strain>
    </source>
</reference>
<dbReference type="InterPro" id="IPR028082">
    <property type="entry name" value="Peripla_BP_I"/>
</dbReference>
<accession>A6LNG9</accession>
<organism evidence="2 3">
    <name type="scientific">Thermosipho melanesiensis (strain DSM 12029 / CIP 104789 / BI429)</name>
    <dbReference type="NCBI Taxonomy" id="391009"/>
    <lineage>
        <taxon>Bacteria</taxon>
        <taxon>Thermotogati</taxon>
        <taxon>Thermotogota</taxon>
        <taxon>Thermotogae</taxon>
        <taxon>Thermotogales</taxon>
        <taxon>Fervidobacteriaceae</taxon>
        <taxon>Thermosipho</taxon>
    </lineage>
</organism>
<protein>
    <recommendedName>
        <fullName evidence="4">Leucine-binding protein domain-containing protein</fullName>
    </recommendedName>
</protein>
<evidence type="ECO:0000313" key="3">
    <source>
        <dbReference type="Proteomes" id="UP000001110"/>
    </source>
</evidence>